<accession>A0ABV8LZ07</accession>
<reference evidence="5" key="1">
    <citation type="journal article" date="2019" name="Int. J. Syst. Evol. Microbiol.">
        <title>The Global Catalogue of Microorganisms (GCM) 10K type strain sequencing project: providing services to taxonomists for standard genome sequencing and annotation.</title>
        <authorList>
            <consortium name="The Broad Institute Genomics Platform"/>
            <consortium name="The Broad Institute Genome Sequencing Center for Infectious Disease"/>
            <person name="Wu L."/>
            <person name="Ma J."/>
        </authorList>
    </citation>
    <scope>NUCLEOTIDE SEQUENCE [LARGE SCALE GENOMIC DNA]</scope>
    <source>
        <strain evidence="5">CGMCC 4.7289</strain>
    </source>
</reference>
<organism evidence="4 5">
    <name type="scientific">Hamadaea flava</name>
    <dbReference type="NCBI Taxonomy" id="1742688"/>
    <lineage>
        <taxon>Bacteria</taxon>
        <taxon>Bacillati</taxon>
        <taxon>Actinomycetota</taxon>
        <taxon>Actinomycetes</taxon>
        <taxon>Micromonosporales</taxon>
        <taxon>Micromonosporaceae</taxon>
        <taxon>Hamadaea</taxon>
    </lineage>
</organism>
<dbReference type="RefSeq" id="WP_253750032.1">
    <property type="nucleotide sequence ID" value="NZ_JAMZDZ010000001.1"/>
</dbReference>
<comment type="subcellular location">
    <subcellularLocation>
        <location evidence="2">Gas vesicle</location>
    </subcellularLocation>
</comment>
<proteinExistence type="inferred from homology"/>
<dbReference type="InterPro" id="IPR009430">
    <property type="entry name" value="GvpL/GvpF"/>
</dbReference>
<keyword evidence="5" id="KW-1185">Reference proteome</keyword>
<dbReference type="Pfam" id="PF06386">
    <property type="entry name" value="GvpL_GvpF"/>
    <property type="match status" value="2"/>
</dbReference>
<protein>
    <submittedName>
        <fullName evidence="4">GvpL/GvpF family gas vesicle protein</fullName>
    </submittedName>
</protein>
<evidence type="ECO:0000313" key="4">
    <source>
        <dbReference type="EMBL" id="MFC4135642.1"/>
    </source>
</evidence>
<evidence type="ECO:0000256" key="2">
    <source>
        <dbReference type="ARBA" id="ARBA00035108"/>
    </source>
</evidence>
<keyword evidence="1" id="KW-0304">Gas vesicle</keyword>
<dbReference type="EMBL" id="JBHSAY010000023">
    <property type="protein sequence ID" value="MFC4135642.1"/>
    <property type="molecule type" value="Genomic_DNA"/>
</dbReference>
<name>A0ABV8LZ07_9ACTN</name>
<dbReference type="PANTHER" id="PTHR36852">
    <property type="entry name" value="PROTEIN GVPL 2"/>
    <property type="match status" value="1"/>
</dbReference>
<evidence type="ECO:0000256" key="3">
    <source>
        <dbReference type="ARBA" id="ARBA00035643"/>
    </source>
</evidence>
<sequence>MSVGWYLYAFVDPADAGGLVLPPGIDRTPVQLVRDGAYAAVASEVDTAPFDLTLSDADLTEDGWLAHAVRTHDQVVHAVFNRAPVLPMRFGGLYATRAGLVGLLRTEHAWLVDAFGRIREATEWHVRITEDRLSSAEPGKAAGGPVWPCRRRHDRSTSDELWTRMHADLAPHAVRSHQRPAAMGRAYLVRRESERAFIRAAAGLTRLVTGRRLRIEIVGPLPAYHFVDVDSHRFAGFAARSAVGRGRTGR</sequence>
<dbReference type="PANTHER" id="PTHR36852:SF1">
    <property type="entry name" value="PROTEIN GVPL 2"/>
    <property type="match status" value="1"/>
</dbReference>
<evidence type="ECO:0000313" key="5">
    <source>
        <dbReference type="Proteomes" id="UP001595816"/>
    </source>
</evidence>
<evidence type="ECO:0000256" key="1">
    <source>
        <dbReference type="ARBA" id="ARBA00022987"/>
    </source>
</evidence>
<comment type="caution">
    <text evidence="4">The sequence shown here is derived from an EMBL/GenBank/DDBJ whole genome shotgun (WGS) entry which is preliminary data.</text>
</comment>
<gene>
    <name evidence="4" type="ORF">ACFOZ4_33935</name>
</gene>
<dbReference type="Proteomes" id="UP001595816">
    <property type="component" value="Unassembled WGS sequence"/>
</dbReference>
<comment type="similarity">
    <text evidence="3">Belongs to the gas vesicle GvpF/GvpL family.</text>
</comment>